<dbReference type="EMBL" id="FIID01000002">
    <property type="protein sequence ID" value="CYV45335.1"/>
    <property type="molecule type" value="Genomic_DNA"/>
</dbReference>
<dbReference type="RefSeq" id="WP_044668516.1">
    <property type="nucleotide sequence ID" value="NZ_CEJO01000004.1"/>
</dbReference>
<organism evidence="1 2">
    <name type="scientific">Streptococcus suis</name>
    <dbReference type="NCBI Taxonomy" id="1307"/>
    <lineage>
        <taxon>Bacteria</taxon>
        <taxon>Bacillati</taxon>
        <taxon>Bacillota</taxon>
        <taxon>Bacilli</taxon>
        <taxon>Lactobacillales</taxon>
        <taxon>Streptococcaceae</taxon>
        <taxon>Streptococcus</taxon>
    </lineage>
</organism>
<proteinExistence type="predicted"/>
<name>A0A123TMI7_STRSU</name>
<evidence type="ECO:0000313" key="1">
    <source>
        <dbReference type="EMBL" id="CYV45335.1"/>
    </source>
</evidence>
<dbReference type="Proteomes" id="UP000072933">
    <property type="component" value="Unassembled WGS sequence"/>
</dbReference>
<reference evidence="1 2" key="1">
    <citation type="submission" date="2016-02" db="EMBL/GenBank/DDBJ databases">
        <authorList>
            <consortium name="Pathogen Informatics"/>
        </authorList>
    </citation>
    <scope>NUCLEOTIDE SEQUENCE [LARGE SCALE GENOMIC DNA]</scope>
    <source>
        <strain evidence="1 2">LSS8</strain>
    </source>
</reference>
<sequence>MTITKFENSCHLIFNRCSQRIKMLYENSQNKGLSKSLVDFYPDDRTLIEDIINNKLTSNNRYLIPKRALNSLVHDSNYFHDENELLWGDNIDDYLEDFFIAMILDIQEIPEYSKHLLNLSLTNTEDIKEYFQQNFSLASPYYEELKDKFIDFTYNRFDTIYISEKDSVFSFEEKTSVTLSSKDKDSFLSFKNLPEKLDLLAKYVLLPIIDKITLENLINKND</sequence>
<evidence type="ECO:0000313" key="2">
    <source>
        <dbReference type="Proteomes" id="UP000072933"/>
    </source>
</evidence>
<gene>
    <name evidence="1" type="ORF">ERS132370_00320</name>
</gene>
<dbReference type="AlphaFoldDB" id="A0A123TMI7"/>
<accession>A0A123TMI7</accession>
<protein>
    <submittedName>
        <fullName evidence="1">Uncharacterized protein</fullName>
    </submittedName>
</protein>